<feature type="region of interest" description="Disordered" evidence="1">
    <location>
        <begin position="390"/>
        <end position="414"/>
    </location>
</feature>
<feature type="region of interest" description="Disordered" evidence="1">
    <location>
        <begin position="273"/>
        <end position="295"/>
    </location>
</feature>
<evidence type="ECO:0000259" key="2">
    <source>
        <dbReference type="SMART" id="SM01054"/>
    </source>
</evidence>
<reference evidence="3 4" key="1">
    <citation type="journal article" date="2022" name="Nat. Plants">
        <title>Genomes of leafy and leafless Platanthera orchids illuminate the evolution of mycoheterotrophy.</title>
        <authorList>
            <person name="Li M.H."/>
            <person name="Liu K.W."/>
            <person name="Li Z."/>
            <person name="Lu H.C."/>
            <person name="Ye Q.L."/>
            <person name="Zhang D."/>
            <person name="Wang J.Y."/>
            <person name="Li Y.F."/>
            <person name="Zhong Z.M."/>
            <person name="Liu X."/>
            <person name="Yu X."/>
            <person name="Liu D.K."/>
            <person name="Tu X.D."/>
            <person name="Liu B."/>
            <person name="Hao Y."/>
            <person name="Liao X.Y."/>
            <person name="Jiang Y.T."/>
            <person name="Sun W.H."/>
            <person name="Chen J."/>
            <person name="Chen Y.Q."/>
            <person name="Ai Y."/>
            <person name="Zhai J.W."/>
            <person name="Wu S.S."/>
            <person name="Zhou Z."/>
            <person name="Hsiao Y.Y."/>
            <person name="Wu W.L."/>
            <person name="Chen Y.Y."/>
            <person name="Lin Y.F."/>
            <person name="Hsu J.L."/>
            <person name="Li C.Y."/>
            <person name="Wang Z.W."/>
            <person name="Zhao X."/>
            <person name="Zhong W.Y."/>
            <person name="Ma X.K."/>
            <person name="Ma L."/>
            <person name="Huang J."/>
            <person name="Chen G.Z."/>
            <person name="Huang M.Z."/>
            <person name="Huang L."/>
            <person name="Peng D.H."/>
            <person name="Luo Y.B."/>
            <person name="Zou S.Q."/>
            <person name="Chen S.P."/>
            <person name="Lan S."/>
            <person name="Tsai W.C."/>
            <person name="Van de Peer Y."/>
            <person name="Liu Z.J."/>
        </authorList>
    </citation>
    <scope>NUCLEOTIDE SEQUENCE [LARGE SCALE GENOMIC DNA]</scope>
    <source>
        <strain evidence="3">Lor288</strain>
    </source>
</reference>
<dbReference type="InterPro" id="IPR012417">
    <property type="entry name" value="CaM-bd_dom_pln"/>
</dbReference>
<sequence length="584" mass="65298">MNGHDGFPGRFHNAAAIPLLLAPSFANNSSVSEINKPPLAASHRWLPARSIECRLLQLCLASMEKKSIGKGIISVTPMEYKAKEWPEKNSRGPKFLSNAFGKVRSRYLGVPTGSCHNFCKYGHKHESEEERKHAILQRFMTNSIDFNDAQNHAGGLNVSDGMKSSGFKLKPSDRSRNPPAIEAKAPSLKNNVKIPRRTTLQLSQNAKVNSIEVLNSSKKKKNQVTRQNDSPVLDPSPVKKNILRQNSSPACAEITCGRPCIFKEKVASYMKETVTPSSLKSNSQKKSTASLRFPSEKKSVSLPSLKIESNAKTVISLKERIPRTLNRNVSKSFKMPLDMQNASIHSTAPAHSVINFKTNRFGNVEHPTKEKDTESDYIPDINETIQVKSEDKDMDANNGNFSNKDDGYTSESFSSDVTELSEIEDMKRKKNHKKHSDNGKELRIRRSQGVQLDEDSPMLYKMNFKRGKVLELGPTETVGPKRLRFRRGRVIHESSKCESVKRVIRRRNIGDVKSLGAEAHTKSISIKLKHQDSHEKKDEPALFNHVIEETASKLAEVRKSKVKALVGAFETVISLQGTKARLLV</sequence>
<feature type="region of interest" description="Disordered" evidence="1">
    <location>
        <begin position="163"/>
        <end position="191"/>
    </location>
</feature>
<dbReference type="PANTHER" id="PTHR33349">
    <property type="entry name" value="EMB|CAB62594.1"/>
    <property type="match status" value="1"/>
</dbReference>
<organism evidence="3 4">
    <name type="scientific">Platanthera guangdongensis</name>
    <dbReference type="NCBI Taxonomy" id="2320717"/>
    <lineage>
        <taxon>Eukaryota</taxon>
        <taxon>Viridiplantae</taxon>
        <taxon>Streptophyta</taxon>
        <taxon>Embryophyta</taxon>
        <taxon>Tracheophyta</taxon>
        <taxon>Spermatophyta</taxon>
        <taxon>Magnoliopsida</taxon>
        <taxon>Liliopsida</taxon>
        <taxon>Asparagales</taxon>
        <taxon>Orchidaceae</taxon>
        <taxon>Orchidoideae</taxon>
        <taxon>Orchideae</taxon>
        <taxon>Orchidinae</taxon>
        <taxon>Platanthera</taxon>
    </lineage>
</organism>
<name>A0ABR2M4M8_9ASPA</name>
<gene>
    <name evidence="3" type="ORF">KSP40_PGU018443</name>
</gene>
<keyword evidence="4" id="KW-1185">Reference proteome</keyword>
<accession>A0ABR2M4M8</accession>
<dbReference type="Pfam" id="PF07839">
    <property type="entry name" value="CaM_binding"/>
    <property type="match status" value="1"/>
</dbReference>
<protein>
    <recommendedName>
        <fullName evidence="2">Calmodulin-binding domain-containing protein</fullName>
    </recommendedName>
</protein>
<proteinExistence type="predicted"/>
<dbReference type="Proteomes" id="UP001412067">
    <property type="component" value="Unassembled WGS sequence"/>
</dbReference>
<evidence type="ECO:0000313" key="3">
    <source>
        <dbReference type="EMBL" id="KAK8959095.1"/>
    </source>
</evidence>
<comment type="caution">
    <text evidence="3">The sequence shown here is derived from an EMBL/GenBank/DDBJ whole genome shotgun (WGS) entry which is preliminary data.</text>
</comment>
<feature type="compositionally biased region" description="Polar residues" evidence="1">
    <location>
        <begin position="274"/>
        <end position="290"/>
    </location>
</feature>
<evidence type="ECO:0000256" key="1">
    <source>
        <dbReference type="SAM" id="MobiDB-lite"/>
    </source>
</evidence>
<dbReference type="SMART" id="SM01054">
    <property type="entry name" value="CaM_binding"/>
    <property type="match status" value="1"/>
</dbReference>
<dbReference type="PANTHER" id="PTHR33349:SF41">
    <property type="entry name" value="EMB|CAB62594.1"/>
    <property type="match status" value="1"/>
</dbReference>
<feature type="domain" description="Calmodulin-binding" evidence="2">
    <location>
        <begin position="458"/>
        <end position="574"/>
    </location>
</feature>
<dbReference type="EMBL" id="JBBWWR010000012">
    <property type="protein sequence ID" value="KAK8959095.1"/>
    <property type="molecule type" value="Genomic_DNA"/>
</dbReference>
<feature type="region of interest" description="Disordered" evidence="1">
    <location>
        <begin position="214"/>
        <end position="238"/>
    </location>
</feature>
<evidence type="ECO:0000313" key="4">
    <source>
        <dbReference type="Proteomes" id="UP001412067"/>
    </source>
</evidence>